<evidence type="ECO:0000313" key="8">
    <source>
        <dbReference type="Proteomes" id="UP000823405"/>
    </source>
</evidence>
<dbReference type="OrthoDB" id="2443807at2759"/>
<dbReference type="PRINTS" id="PR00320">
    <property type="entry name" value="GPROTEINBRPT"/>
</dbReference>
<dbReference type="PROSITE" id="PS50082">
    <property type="entry name" value="WD_REPEATS_2"/>
    <property type="match status" value="6"/>
</dbReference>
<dbReference type="SUPFAM" id="SSF52540">
    <property type="entry name" value="P-loop containing nucleoside triphosphate hydrolases"/>
    <property type="match status" value="1"/>
</dbReference>
<dbReference type="InterPro" id="IPR001680">
    <property type="entry name" value="WD40_rpt"/>
</dbReference>
<evidence type="ECO:0000259" key="6">
    <source>
        <dbReference type="Pfam" id="PF23948"/>
    </source>
</evidence>
<feature type="domain" description="Arm-like repeat" evidence="6">
    <location>
        <begin position="222"/>
        <end position="563"/>
    </location>
</feature>
<evidence type="ECO:0000256" key="2">
    <source>
        <dbReference type="ARBA" id="ARBA00022737"/>
    </source>
</evidence>
<dbReference type="Pfam" id="PF00400">
    <property type="entry name" value="WD40"/>
    <property type="match status" value="6"/>
</dbReference>
<feature type="compositionally biased region" description="Basic and acidic residues" evidence="4">
    <location>
        <begin position="70"/>
        <end position="85"/>
    </location>
</feature>
<feature type="repeat" description="WD" evidence="3">
    <location>
        <begin position="1754"/>
        <end position="1786"/>
    </location>
</feature>
<evidence type="ECO:0000313" key="7">
    <source>
        <dbReference type="EMBL" id="KAG0314274.1"/>
    </source>
</evidence>
<feature type="non-terminal residue" evidence="7">
    <location>
        <position position="1865"/>
    </location>
</feature>
<evidence type="ECO:0000256" key="4">
    <source>
        <dbReference type="SAM" id="MobiDB-lite"/>
    </source>
</evidence>
<keyword evidence="1 3" id="KW-0853">WD repeat</keyword>
<evidence type="ECO:0000259" key="5">
    <source>
        <dbReference type="Pfam" id="PF05729"/>
    </source>
</evidence>
<feature type="compositionally biased region" description="Polar residues" evidence="4">
    <location>
        <begin position="86"/>
        <end position="107"/>
    </location>
</feature>
<dbReference type="InterPro" id="IPR019775">
    <property type="entry name" value="WD40_repeat_CS"/>
</dbReference>
<feature type="repeat" description="WD" evidence="3">
    <location>
        <begin position="1838"/>
        <end position="1865"/>
    </location>
</feature>
<dbReference type="Pfam" id="PF05729">
    <property type="entry name" value="NACHT"/>
    <property type="match status" value="1"/>
</dbReference>
<dbReference type="Proteomes" id="UP000823405">
    <property type="component" value="Unassembled WGS sequence"/>
</dbReference>
<comment type="caution">
    <text evidence="7">The sequence shown here is derived from an EMBL/GenBank/DDBJ whole genome shotgun (WGS) entry which is preliminary data.</text>
</comment>
<dbReference type="Pfam" id="PF00805">
    <property type="entry name" value="Pentapeptide"/>
    <property type="match status" value="1"/>
</dbReference>
<dbReference type="InterPro" id="IPR015943">
    <property type="entry name" value="WD40/YVTN_repeat-like_dom_sf"/>
</dbReference>
<name>A0A9P6R7G6_9FUNG</name>
<gene>
    <name evidence="7" type="ORF">BGZ97_009448</name>
</gene>
<dbReference type="PROSITE" id="PS50294">
    <property type="entry name" value="WD_REPEATS_REGION"/>
    <property type="match status" value="5"/>
</dbReference>
<dbReference type="InterPro" id="IPR056251">
    <property type="entry name" value="Arm_rpt_dom"/>
</dbReference>
<dbReference type="SMART" id="SM00320">
    <property type="entry name" value="WD40"/>
    <property type="match status" value="7"/>
</dbReference>
<feature type="region of interest" description="Disordered" evidence="4">
    <location>
        <begin position="70"/>
        <end position="133"/>
    </location>
</feature>
<accession>A0A9P6R7G6</accession>
<dbReference type="Gene3D" id="3.40.50.300">
    <property type="entry name" value="P-loop containing nucleotide triphosphate hydrolases"/>
    <property type="match status" value="2"/>
</dbReference>
<dbReference type="SUPFAM" id="SSF50978">
    <property type="entry name" value="WD40 repeat-like"/>
    <property type="match status" value="1"/>
</dbReference>
<feature type="repeat" description="WD" evidence="3">
    <location>
        <begin position="1796"/>
        <end position="1828"/>
    </location>
</feature>
<dbReference type="SUPFAM" id="SSF48371">
    <property type="entry name" value="ARM repeat"/>
    <property type="match status" value="1"/>
</dbReference>
<evidence type="ECO:0008006" key="9">
    <source>
        <dbReference type="Google" id="ProtNLM"/>
    </source>
</evidence>
<feature type="compositionally biased region" description="Low complexity" evidence="4">
    <location>
        <begin position="108"/>
        <end position="123"/>
    </location>
</feature>
<feature type="repeat" description="WD" evidence="3">
    <location>
        <begin position="1670"/>
        <end position="1702"/>
    </location>
</feature>
<protein>
    <recommendedName>
        <fullName evidence="9">WD40 repeat-like protein</fullName>
    </recommendedName>
</protein>
<dbReference type="PROSITE" id="PS00675">
    <property type="entry name" value="SIGMA54_INTERACT_1"/>
    <property type="match status" value="1"/>
</dbReference>
<keyword evidence="2" id="KW-0677">Repeat</keyword>
<feature type="repeat" description="WD" evidence="3">
    <location>
        <begin position="1628"/>
        <end position="1669"/>
    </location>
</feature>
<dbReference type="PROSITE" id="PS00678">
    <property type="entry name" value="WD_REPEATS_1"/>
    <property type="match status" value="1"/>
</dbReference>
<sequence>MNNRQNNHPPLSGEMNTRGKSVLTSLKTAAKKALRPSSESDHSLSNAIAAVHIENSRILNRVGRFVKDEPSIEDPDVHETIDNRQGDSSNVQAISEESTTSELTIQDTPLQSISSSTPTILPSEEGLASHSPNEVSLPILSPAEQPHKEFFLRNLVKPIFRPALPKVGHRFSSTIQLAFAYHLLPREQTSLSPTLRPIATTYVTAPELVLNEAEESWVTAIEQDTAEQDHVRTLTAQVVAEFLNVPHKDVASITEIVLLGSVLKREDYRSVLSSLTEQLERHSLLKVKLLQGLTQFLQEASPGYLIDDDLIRILRSLRNCLKDTYKQSASDHVFYLVITICRVLDALVEGNIKGLHRTEDHKPLLDILTELRGSSNPHLKFHASYAWQALQYVGDDESPLHAALRFGGGLTMAALGVASVFKFDPENLFKGLQQLGQAAGQAYDVAKAGVEGTQALRAGGEGVMDSMLKGFRSGAKRAWYPALQGARVCIREGQLVDFRHVVYGAPCRREAEFQQGVCQLLGEVAMDPIWEIRTRQQAIDFLVQLHRSDGEESFDAGVKNTILGILRRISETAEQIIQDHTVALLQDMSLSSIANLSSTCLLTVRLPQPTASALLSKALQVITVEDKLQKMMSLRLGEYGHEVYIPPQGKNIRKKSKDEYQDDFYTEIKEDDCSNDAEDDEAFDDRPFSLLDKVMEFLKSDRQVFLILGDSGAGKSTFNKHLHYMLLKSYKRGDRIPLLISLLAVTNPEKELIQEQLKLYNFSEDEICALKQDRQFITICDGYDETQLSINLHSSNLFNRAGQWDVKMVISCRNTYLGKDYQKRFQPQPIDRYSPATPHLFQEATIVPFSSAEIVDYVRQFVRDKEVHGLLDGRTIWAAEKYLDMLDKIPKLMSLVTNPFLLVLVLRALPTIVHGVLDLKEVEVTRVRIYEAFITQWLNINLIRLQSLKLIKEETDALEDLIEEGFVRNAIKFLKDLALAIYKEQDGHPVVEYVHRVHKATWRAKFFGPDPEAKVLREASPLTRADVRYRFIHRSFLEYFYDFIEQNLRELKTMRLRDGVQHRYVPPLAKPLLQSSNQTSFPLMEKVRRFLSGAGQVFLLLGDSGAGKSTFSRHLESMLWNLYKRGGVIPLHINLPAINHPEEDLVVKKLLAIGFNDDQIQEMKHQRRFVLICDGYDECRTTTNLYESNQFNQPGQWSVKMVISCRSAHLNQDYQKQFQPQPADRRILVVGHLFEEATIVPFSSHQIAAYVENFVQDQDTPGLFDDGSVWSAREYTDKLHSIPDLMDLAKNPFLLSLTLKALPSFFQGNPGALPLKATRLMLFDRFIDQLIDISQRRLRSVSLPLEVKLIVEDLFGEGFRTAVLGYSKNLATFIVRNNDSNPLVEYSANDTGTWKDKFFSLDTRIRILREASPISQTGNQYQFIHRSFLEYFYSRAIVEEASHVVSTKYHPASSPFVSAGTSSSALSQGSIVKEPSIIQFLEQEVQQDADFKNRLLAIIELSKLHPDGATAAANAITVLVRAGERFNGLDLSGVRIPGADVSGGDFDSVRLAGADLTGATLTRAWFRHANFVGAQMRDVQFGEWPYLQMQSGVNICAYSPNGHLLAIGFSGGAISLFNTESWLRVRDLAGHNGTVANLSFSPDNAKLVSASKDRLVKLWNVETGVHEKTLNDQPETITCVVYSPGGNHIAVASHDSNVRVYDHATFKLTLELNGHTSAVKSVAYSPSGHLMATASCDWTVRLWDPKTGLQRHVMRGHTAWVTSVSISPTNNLVASSGQDMTVRMWNGTNGMPLYILKGHTAFVKNVSFSPSGHQLASGSGDNTVRLWDGVTGTPGPVLSGHTQSVVTLSYSPVKAQIATGSWDST</sequence>
<evidence type="ECO:0000256" key="3">
    <source>
        <dbReference type="PROSITE-ProRule" id="PRU00221"/>
    </source>
</evidence>
<proteinExistence type="predicted"/>
<dbReference type="InterPro" id="IPR020472">
    <property type="entry name" value="WD40_PAC1"/>
</dbReference>
<dbReference type="Gene3D" id="2.160.20.80">
    <property type="entry name" value="E3 ubiquitin-protein ligase SopA"/>
    <property type="match status" value="1"/>
</dbReference>
<feature type="repeat" description="WD" evidence="3">
    <location>
        <begin position="1712"/>
        <end position="1753"/>
    </location>
</feature>
<keyword evidence="8" id="KW-1185">Reference proteome</keyword>
<evidence type="ECO:0000256" key="1">
    <source>
        <dbReference type="ARBA" id="ARBA00022574"/>
    </source>
</evidence>
<feature type="domain" description="NACHT" evidence="5">
    <location>
        <begin position="1097"/>
        <end position="1192"/>
    </location>
</feature>
<organism evidence="7 8">
    <name type="scientific">Linnemannia gamsii</name>
    <dbReference type="NCBI Taxonomy" id="64522"/>
    <lineage>
        <taxon>Eukaryota</taxon>
        <taxon>Fungi</taxon>
        <taxon>Fungi incertae sedis</taxon>
        <taxon>Mucoromycota</taxon>
        <taxon>Mortierellomycotina</taxon>
        <taxon>Mortierellomycetes</taxon>
        <taxon>Mortierellales</taxon>
        <taxon>Mortierellaceae</taxon>
        <taxon>Linnemannia</taxon>
    </lineage>
</organism>
<dbReference type="InterPro" id="IPR001646">
    <property type="entry name" value="5peptide_repeat"/>
</dbReference>
<dbReference type="Gene3D" id="2.130.10.10">
    <property type="entry name" value="YVTN repeat-like/Quinoprotein amine dehydrogenase"/>
    <property type="match status" value="2"/>
</dbReference>
<dbReference type="EMBL" id="JAAAIN010000454">
    <property type="protein sequence ID" value="KAG0314274.1"/>
    <property type="molecule type" value="Genomic_DNA"/>
</dbReference>
<dbReference type="CDD" id="cd00200">
    <property type="entry name" value="WD40"/>
    <property type="match status" value="1"/>
</dbReference>
<dbReference type="InterPro" id="IPR007111">
    <property type="entry name" value="NACHT_NTPase"/>
</dbReference>
<dbReference type="PANTHER" id="PTHR19879">
    <property type="entry name" value="TRANSCRIPTION INITIATION FACTOR TFIID"/>
    <property type="match status" value="1"/>
</dbReference>
<dbReference type="SUPFAM" id="SSF141571">
    <property type="entry name" value="Pentapeptide repeat-like"/>
    <property type="match status" value="1"/>
</dbReference>
<reference evidence="7" key="1">
    <citation type="journal article" date="2020" name="Fungal Divers.">
        <title>Resolving the Mortierellaceae phylogeny through synthesis of multi-gene phylogenetics and phylogenomics.</title>
        <authorList>
            <person name="Vandepol N."/>
            <person name="Liber J."/>
            <person name="Desiro A."/>
            <person name="Na H."/>
            <person name="Kennedy M."/>
            <person name="Barry K."/>
            <person name="Grigoriev I.V."/>
            <person name="Miller A.N."/>
            <person name="O'Donnell K."/>
            <person name="Stajich J.E."/>
            <person name="Bonito G."/>
        </authorList>
    </citation>
    <scope>NUCLEOTIDE SEQUENCE</scope>
    <source>
        <strain evidence="7">NVP60</strain>
    </source>
</reference>
<dbReference type="InterPro" id="IPR025662">
    <property type="entry name" value="Sigma_54_int_dom_ATP-bd_1"/>
</dbReference>
<dbReference type="Pfam" id="PF23948">
    <property type="entry name" value="ARM_5"/>
    <property type="match status" value="1"/>
</dbReference>
<dbReference type="InterPro" id="IPR027417">
    <property type="entry name" value="P-loop_NTPase"/>
</dbReference>
<dbReference type="InterPro" id="IPR016024">
    <property type="entry name" value="ARM-type_fold"/>
</dbReference>
<dbReference type="PANTHER" id="PTHR19879:SF9">
    <property type="entry name" value="TRANSCRIPTION INITIATION FACTOR TFIID SUBUNIT 5"/>
    <property type="match status" value="1"/>
</dbReference>
<dbReference type="InterPro" id="IPR036322">
    <property type="entry name" value="WD40_repeat_dom_sf"/>
</dbReference>